<reference evidence="2" key="1">
    <citation type="submission" date="2013-12" db="EMBL/GenBank/DDBJ databases">
        <title>A Varibaculum cambriense genome reconstructed from a premature infant gut community with otherwise low bacterial novelty that shifts toward anaerobic metabolism during the third week of life.</title>
        <authorList>
            <person name="Brown C.T."/>
            <person name="Sharon I."/>
            <person name="Thomas B.C."/>
            <person name="Castelle C.J."/>
            <person name="Morowitz M.J."/>
            <person name="Banfield J.F."/>
        </authorList>
    </citation>
    <scope>NUCLEOTIDE SEQUENCE</scope>
</reference>
<evidence type="ECO:0000259" key="1">
    <source>
        <dbReference type="Pfam" id="PF18698"/>
    </source>
</evidence>
<name>W1XSX7_9ZZZZ</name>
<feature type="domain" description="ResE histidine kinase sensor" evidence="1">
    <location>
        <begin position="1"/>
        <end position="70"/>
    </location>
</feature>
<organism evidence="2">
    <name type="scientific">human gut metagenome</name>
    <dbReference type="NCBI Taxonomy" id="408170"/>
    <lineage>
        <taxon>unclassified sequences</taxon>
        <taxon>metagenomes</taxon>
        <taxon>organismal metagenomes</taxon>
    </lineage>
</organism>
<proteinExistence type="predicted"/>
<gene>
    <name evidence="2" type="ORF">Q604_UNBC12230G0001</name>
</gene>
<comment type="caution">
    <text evidence="2">The sequence shown here is derived from an EMBL/GenBank/DDBJ whole genome shotgun (WGS) entry which is preliminary data.</text>
</comment>
<accession>W1XSX7</accession>
<sequence length="72" mass="8210">LVEKSHNKTLAIQNSQTLIDGDGPGGLIIMKDMSEKPDSSYKDTKKQMFNEIKKSTKFKKVFKEGEYETQNI</sequence>
<feature type="non-terminal residue" evidence="2">
    <location>
        <position position="1"/>
    </location>
</feature>
<dbReference type="InterPro" id="IPR041328">
    <property type="entry name" value="HisK_sensor"/>
</dbReference>
<dbReference type="Pfam" id="PF18698">
    <property type="entry name" value="HisK_sensor"/>
    <property type="match status" value="1"/>
</dbReference>
<evidence type="ECO:0000313" key="2">
    <source>
        <dbReference type="EMBL" id="ETJ33312.1"/>
    </source>
</evidence>
<feature type="non-terminal residue" evidence="2">
    <location>
        <position position="72"/>
    </location>
</feature>
<protein>
    <submittedName>
        <fullName evidence="2">Sensor histidine kinase SrrB</fullName>
    </submittedName>
</protein>
<dbReference type="EMBL" id="AZMM01012230">
    <property type="protein sequence ID" value="ETJ33312.1"/>
    <property type="molecule type" value="Genomic_DNA"/>
</dbReference>
<dbReference type="AlphaFoldDB" id="W1XSX7"/>
<keyword evidence="2" id="KW-0418">Kinase</keyword>
<keyword evidence="2" id="KW-0808">Transferase</keyword>
<dbReference type="GO" id="GO:0016301">
    <property type="term" value="F:kinase activity"/>
    <property type="evidence" value="ECO:0007669"/>
    <property type="project" value="UniProtKB-KW"/>
</dbReference>